<evidence type="ECO:0000313" key="3">
    <source>
        <dbReference type="Proteomes" id="UP000178107"/>
    </source>
</evidence>
<dbReference type="Proteomes" id="UP000178107">
    <property type="component" value="Unassembled WGS sequence"/>
</dbReference>
<feature type="domain" description="HD" evidence="1">
    <location>
        <begin position="75"/>
        <end position="189"/>
    </location>
</feature>
<protein>
    <recommendedName>
        <fullName evidence="1">HD domain-containing protein</fullName>
    </recommendedName>
</protein>
<comment type="caution">
    <text evidence="2">The sequence shown here is derived from an EMBL/GenBank/DDBJ whole genome shotgun (WGS) entry which is preliminary data.</text>
</comment>
<sequence>MNIHYVWGKADSLRGGLYHLRTKDGRRRRPEYVTEFGVESFVDDECAILESKAFRNMARKTQVVTIPQSAMIRNRLSHVMEVVGQATRLSEALGLNTNLVRAASLGHDMGHVPFGHPGEAWMQGAMKRHDFCHEVMGVVIAQHIERRGRGLDLCHETLEAMMRHSGNLAKEGMTQEAWLLRYADKIAYLFHDVNDILDRLGYPAKPELLQLIDEFGDNQRRRTRTARSGLIIESVELGRVSFEELELGIKFQKLRDLMYEIYPKVIDQNVGATMEKLLRALETFDLADPFMLLALMNDTDAIYLSSVASPSMEAFKRTDLWEIRPYLAEIGKVDLCDPDLNW</sequence>
<organism evidence="2 3">
    <name type="scientific">Candidatus Zambryskibacteria bacterium RIFCSPHIGHO2_01_FULL_46_25</name>
    <dbReference type="NCBI Taxonomy" id="1802738"/>
    <lineage>
        <taxon>Bacteria</taxon>
        <taxon>Candidatus Zambryskiibacteriota</taxon>
    </lineage>
</organism>
<dbReference type="PROSITE" id="PS51831">
    <property type="entry name" value="HD"/>
    <property type="match status" value="1"/>
</dbReference>
<evidence type="ECO:0000259" key="1">
    <source>
        <dbReference type="PROSITE" id="PS51831"/>
    </source>
</evidence>
<reference evidence="2 3" key="1">
    <citation type="journal article" date="2016" name="Nat. Commun.">
        <title>Thousands of microbial genomes shed light on interconnected biogeochemical processes in an aquifer system.</title>
        <authorList>
            <person name="Anantharaman K."/>
            <person name="Brown C.T."/>
            <person name="Hug L.A."/>
            <person name="Sharon I."/>
            <person name="Castelle C.J."/>
            <person name="Probst A.J."/>
            <person name="Thomas B.C."/>
            <person name="Singh A."/>
            <person name="Wilkins M.J."/>
            <person name="Karaoz U."/>
            <person name="Brodie E.L."/>
            <person name="Williams K.H."/>
            <person name="Hubbard S.S."/>
            <person name="Banfield J.F."/>
        </authorList>
    </citation>
    <scope>NUCLEOTIDE SEQUENCE [LARGE SCALE GENOMIC DNA]</scope>
</reference>
<accession>A0A1G2SZ74</accession>
<evidence type="ECO:0000313" key="2">
    <source>
        <dbReference type="EMBL" id="OHA90357.1"/>
    </source>
</evidence>
<name>A0A1G2SZ74_9BACT</name>
<dbReference type="CDD" id="cd00077">
    <property type="entry name" value="HDc"/>
    <property type="match status" value="1"/>
</dbReference>
<dbReference type="EMBL" id="MHVH01000005">
    <property type="protein sequence ID" value="OHA90357.1"/>
    <property type="molecule type" value="Genomic_DNA"/>
</dbReference>
<gene>
    <name evidence="2" type="ORF">A2838_02025</name>
</gene>
<dbReference type="SMART" id="SM00471">
    <property type="entry name" value="HDc"/>
    <property type="match status" value="1"/>
</dbReference>
<proteinExistence type="predicted"/>
<dbReference type="AlphaFoldDB" id="A0A1G2SZ74"/>
<dbReference type="InterPro" id="IPR006674">
    <property type="entry name" value="HD_domain"/>
</dbReference>
<dbReference type="InterPro" id="IPR003607">
    <property type="entry name" value="HD/PDEase_dom"/>
</dbReference>
<dbReference type="Gene3D" id="1.10.3210.10">
    <property type="entry name" value="Hypothetical protein af1432"/>
    <property type="match status" value="1"/>
</dbReference>
<dbReference type="Pfam" id="PF01966">
    <property type="entry name" value="HD"/>
    <property type="match status" value="1"/>
</dbReference>
<dbReference type="SUPFAM" id="SSF109604">
    <property type="entry name" value="HD-domain/PDEase-like"/>
    <property type="match status" value="1"/>
</dbReference>